<evidence type="ECO:0000256" key="1">
    <source>
        <dbReference type="SAM" id="MobiDB-lite"/>
    </source>
</evidence>
<dbReference type="EMBL" id="GBRD01017969">
    <property type="protein sequence ID" value="JAG47858.1"/>
    <property type="molecule type" value="Transcribed_RNA"/>
</dbReference>
<feature type="region of interest" description="Disordered" evidence="1">
    <location>
        <begin position="104"/>
        <end position="136"/>
    </location>
</feature>
<evidence type="ECO:0000313" key="2">
    <source>
        <dbReference type="EMBL" id="JAG47858.1"/>
    </source>
</evidence>
<dbReference type="AlphaFoldDB" id="A0A0K8S3Q2"/>
<organism evidence="2">
    <name type="scientific">Lygus hesperus</name>
    <name type="common">Western plant bug</name>
    <dbReference type="NCBI Taxonomy" id="30085"/>
    <lineage>
        <taxon>Eukaryota</taxon>
        <taxon>Metazoa</taxon>
        <taxon>Ecdysozoa</taxon>
        <taxon>Arthropoda</taxon>
        <taxon>Hexapoda</taxon>
        <taxon>Insecta</taxon>
        <taxon>Pterygota</taxon>
        <taxon>Neoptera</taxon>
        <taxon>Paraneoptera</taxon>
        <taxon>Hemiptera</taxon>
        <taxon>Heteroptera</taxon>
        <taxon>Panheteroptera</taxon>
        <taxon>Cimicomorpha</taxon>
        <taxon>Miridae</taxon>
        <taxon>Mirini</taxon>
        <taxon>Lygus</taxon>
    </lineage>
</organism>
<feature type="compositionally biased region" description="Basic and acidic residues" evidence="1">
    <location>
        <begin position="361"/>
        <end position="387"/>
    </location>
</feature>
<feature type="compositionally biased region" description="Acidic residues" evidence="1">
    <location>
        <begin position="114"/>
        <end position="129"/>
    </location>
</feature>
<feature type="region of interest" description="Disordered" evidence="1">
    <location>
        <begin position="332"/>
        <end position="416"/>
    </location>
</feature>
<name>A0A0K8S3Q2_LYGHE</name>
<protein>
    <submittedName>
        <fullName evidence="2">Uncharacterized protein</fullName>
    </submittedName>
</protein>
<feature type="region of interest" description="Disordered" evidence="1">
    <location>
        <begin position="14"/>
        <end position="71"/>
    </location>
</feature>
<accession>A0A0K8S3Q2</accession>
<reference evidence="2" key="1">
    <citation type="submission" date="2014-09" db="EMBL/GenBank/DDBJ databases">
        <authorList>
            <person name="Magalhaes I.L.F."/>
            <person name="Oliveira U."/>
            <person name="Santos F.R."/>
            <person name="Vidigal T.H.D.A."/>
            <person name="Brescovit A.D."/>
            <person name="Santos A.J."/>
        </authorList>
    </citation>
    <scope>NUCLEOTIDE SEQUENCE</scope>
</reference>
<sequence>WFDYLLHMMSATRDINSGGEGISDEESSPPFEPLSPQKKVGGSSQATDMTRVSHHKSLSSQKKVGGASQPADMARVASLEGKMAQLQTTVAGLVDVIKASFQPNLQQSPHSSDEVEESDKSDSEEEDPDPWGRGLFVDQPSEYASSFFDPLTEERDPLITDPAPELSAQAVKCQRLGKSGWNRVFYKEADNRLKRAGVFQPLEMNPHFAHVVPPSDFSLRKQERLLATITHGLLAQRQAFRVGCEKLRALCPASNAFIDQCFLGESTDFRLTSEALLQFTCGKRAEVLADRRKAVEPKDSDSRRRLRLIPPSVTHLYDEEALAKWASTTASMLPRPEASQNRKRPASDFRFPPAKKQKFFPGKERGKTGRFDQLPKYEPRTSKDKGKGGHNSRHQGSSSKPAGASRQGGSNYDRRV</sequence>
<feature type="non-terminal residue" evidence="2">
    <location>
        <position position="1"/>
    </location>
</feature>
<proteinExistence type="predicted"/>